<keyword evidence="1" id="KW-0732">Signal</keyword>
<reference evidence="2 3" key="1">
    <citation type="submission" date="2016-07" db="EMBL/GenBank/DDBJ databases">
        <title>Genomic analysis of zinc-resistant bacterium Mucilaginibacter pedocola TBZ30.</title>
        <authorList>
            <person name="Huang J."/>
            <person name="Tang J."/>
        </authorList>
    </citation>
    <scope>NUCLEOTIDE SEQUENCE [LARGE SCALE GENOMIC DNA]</scope>
    <source>
        <strain evidence="2 3">TBZ30</strain>
    </source>
</reference>
<dbReference type="RefSeq" id="WP_078348419.1">
    <property type="nucleotide sequence ID" value="NZ_MBTF01000012.1"/>
</dbReference>
<feature type="signal peptide" evidence="1">
    <location>
        <begin position="1"/>
        <end position="20"/>
    </location>
</feature>
<name>A0A1S9PFI2_9SPHI</name>
<dbReference type="OrthoDB" id="9953013at2"/>
<dbReference type="Proteomes" id="UP000189739">
    <property type="component" value="Unassembled WGS sequence"/>
</dbReference>
<dbReference type="AlphaFoldDB" id="A0A1S9PFI2"/>
<keyword evidence="3" id="KW-1185">Reference proteome</keyword>
<organism evidence="2 3">
    <name type="scientific">Mucilaginibacter pedocola</name>
    <dbReference type="NCBI Taxonomy" id="1792845"/>
    <lineage>
        <taxon>Bacteria</taxon>
        <taxon>Pseudomonadati</taxon>
        <taxon>Bacteroidota</taxon>
        <taxon>Sphingobacteriia</taxon>
        <taxon>Sphingobacteriales</taxon>
        <taxon>Sphingobacteriaceae</taxon>
        <taxon>Mucilaginibacter</taxon>
    </lineage>
</organism>
<evidence type="ECO:0008006" key="4">
    <source>
        <dbReference type="Google" id="ProtNLM"/>
    </source>
</evidence>
<sequence>MKNLIKLSLVAFTVSATIIACDPAKPAESSEADTLKTVPDTTKADTIITKADTLKSDTVKK</sequence>
<comment type="caution">
    <text evidence="2">The sequence shown here is derived from an EMBL/GenBank/DDBJ whole genome shotgun (WGS) entry which is preliminary data.</text>
</comment>
<proteinExistence type="predicted"/>
<protein>
    <recommendedName>
        <fullName evidence="4">Coproporphyrinogen III oxidase</fullName>
    </recommendedName>
</protein>
<evidence type="ECO:0000313" key="2">
    <source>
        <dbReference type="EMBL" id="OOQ59669.1"/>
    </source>
</evidence>
<feature type="chain" id="PRO_5013182118" description="Coproporphyrinogen III oxidase" evidence="1">
    <location>
        <begin position="21"/>
        <end position="61"/>
    </location>
</feature>
<accession>A0A1S9PFI2</accession>
<dbReference type="EMBL" id="MBTF01000012">
    <property type="protein sequence ID" value="OOQ59669.1"/>
    <property type="molecule type" value="Genomic_DNA"/>
</dbReference>
<evidence type="ECO:0000313" key="3">
    <source>
        <dbReference type="Proteomes" id="UP000189739"/>
    </source>
</evidence>
<dbReference type="PROSITE" id="PS51257">
    <property type="entry name" value="PROKAR_LIPOPROTEIN"/>
    <property type="match status" value="1"/>
</dbReference>
<evidence type="ECO:0000256" key="1">
    <source>
        <dbReference type="SAM" id="SignalP"/>
    </source>
</evidence>
<gene>
    <name evidence="2" type="ORF">BC343_05760</name>
</gene>